<keyword evidence="1" id="KW-0812">Transmembrane</keyword>
<evidence type="ECO:0000313" key="2">
    <source>
        <dbReference type="EMBL" id="GBD07999.1"/>
    </source>
</evidence>
<gene>
    <name evidence="2" type="ORF">HRbin22_00226</name>
</gene>
<feature type="transmembrane region" description="Helical" evidence="1">
    <location>
        <begin position="220"/>
        <end position="241"/>
    </location>
</feature>
<keyword evidence="1" id="KW-1133">Transmembrane helix</keyword>
<feature type="transmembrane region" description="Helical" evidence="1">
    <location>
        <begin position="20"/>
        <end position="37"/>
    </location>
</feature>
<feature type="transmembrane region" description="Helical" evidence="1">
    <location>
        <begin position="160"/>
        <end position="190"/>
    </location>
</feature>
<comment type="caution">
    <text evidence="2">The sequence shown here is derived from an EMBL/GenBank/DDBJ whole genome shotgun (WGS) entry which is preliminary data.</text>
</comment>
<evidence type="ECO:0008006" key="4">
    <source>
        <dbReference type="Google" id="ProtNLM"/>
    </source>
</evidence>
<dbReference type="AlphaFoldDB" id="A0A2H5Y3H5"/>
<evidence type="ECO:0000313" key="3">
    <source>
        <dbReference type="Proteomes" id="UP000236642"/>
    </source>
</evidence>
<reference evidence="3" key="1">
    <citation type="submission" date="2017-09" db="EMBL/GenBank/DDBJ databases">
        <title>Metaegenomics of thermophilic ammonia-oxidizing enrichment culture.</title>
        <authorList>
            <person name="Kato S."/>
            <person name="Suzuki K."/>
        </authorList>
    </citation>
    <scope>NUCLEOTIDE SEQUENCE [LARGE SCALE GENOMIC DNA]</scope>
</reference>
<feature type="transmembrane region" description="Helical" evidence="1">
    <location>
        <begin position="125"/>
        <end position="154"/>
    </location>
</feature>
<feature type="transmembrane region" description="Helical" evidence="1">
    <location>
        <begin position="69"/>
        <end position="90"/>
    </location>
</feature>
<dbReference type="Proteomes" id="UP000236642">
    <property type="component" value="Unassembled WGS sequence"/>
</dbReference>
<organism evidence="2 3">
    <name type="scientific">Candidatus Thermoflexus japonica</name>
    <dbReference type="NCBI Taxonomy" id="2035417"/>
    <lineage>
        <taxon>Bacteria</taxon>
        <taxon>Bacillati</taxon>
        <taxon>Chloroflexota</taxon>
        <taxon>Thermoflexia</taxon>
        <taxon>Thermoflexales</taxon>
        <taxon>Thermoflexaceae</taxon>
        <taxon>Thermoflexus</taxon>
    </lineage>
</organism>
<sequence>MELGQWLSRGLQLTWRYKTLWIFGFLTALGTGRSPLLQGRLNLGAQSPASFPPGFERALQRWVEQNWPLLLLTFLGFVLFALLTQLVALWGQGALILGSGETTDDRSPTPGVLARRATARLPRMIGIMVLLGIPGFLATGIFLLAILGGFLLAFAQRAEAIRIATVFMVVLAALALLSCLLILAGVLHLWSRLALRAALLEDLPWIAALRRGLQIGLRRIGSLLLVWLVLDIGVLGVTTFILSLLTAIPLLAIVGAAFLAFFGRGGPVDPSTIVRFVVAISLMAFCLGTLALLLLAPVVTFVETVWTLAYRAWVGGPAPAEETPQAV</sequence>
<protein>
    <recommendedName>
        <fullName evidence="4">Glycerophosphoryl diester phosphodiesterase membrane domain-containing protein</fullName>
    </recommendedName>
</protein>
<accession>A0A2H5Y3H5</accession>
<keyword evidence="1" id="KW-0472">Membrane</keyword>
<feature type="transmembrane region" description="Helical" evidence="1">
    <location>
        <begin position="276"/>
        <end position="299"/>
    </location>
</feature>
<feature type="transmembrane region" description="Helical" evidence="1">
    <location>
        <begin position="247"/>
        <end position="264"/>
    </location>
</feature>
<proteinExistence type="predicted"/>
<evidence type="ECO:0000256" key="1">
    <source>
        <dbReference type="SAM" id="Phobius"/>
    </source>
</evidence>
<dbReference type="EMBL" id="BEHY01000003">
    <property type="protein sequence ID" value="GBD07999.1"/>
    <property type="molecule type" value="Genomic_DNA"/>
</dbReference>
<name>A0A2H5Y3H5_9CHLR</name>